<dbReference type="EMBL" id="JAAOZC010000002">
    <property type="protein sequence ID" value="NIJ07201.1"/>
    <property type="molecule type" value="Genomic_DNA"/>
</dbReference>
<reference evidence="1 2" key="1">
    <citation type="submission" date="2020-03" db="EMBL/GenBank/DDBJ databases">
        <title>Genomic Encyclopedia of Type Strains, Phase III (KMG-III): the genomes of soil and plant-associated and newly described type strains.</title>
        <authorList>
            <person name="Whitman W."/>
        </authorList>
    </citation>
    <scope>NUCLEOTIDE SEQUENCE [LARGE SCALE GENOMIC DNA]</scope>
    <source>
        <strain evidence="1 2">CECT 8804</strain>
    </source>
</reference>
<dbReference type="RefSeq" id="WP_167072088.1">
    <property type="nucleotide sequence ID" value="NZ_JAAOZC010000002.1"/>
</dbReference>
<keyword evidence="2" id="KW-1185">Reference proteome</keyword>
<evidence type="ECO:0000313" key="2">
    <source>
        <dbReference type="Proteomes" id="UP000727456"/>
    </source>
</evidence>
<gene>
    <name evidence="1" type="ORF">FHS31_000797</name>
</gene>
<name>A0ABX0TNV5_9SPHN</name>
<accession>A0ABX0TNV5</accession>
<evidence type="ECO:0000313" key="1">
    <source>
        <dbReference type="EMBL" id="NIJ07201.1"/>
    </source>
</evidence>
<organism evidence="1 2">
    <name type="scientific">Sphingomonas vulcanisoli</name>
    <dbReference type="NCBI Taxonomy" id="1658060"/>
    <lineage>
        <taxon>Bacteria</taxon>
        <taxon>Pseudomonadati</taxon>
        <taxon>Pseudomonadota</taxon>
        <taxon>Alphaproteobacteria</taxon>
        <taxon>Sphingomonadales</taxon>
        <taxon>Sphingomonadaceae</taxon>
        <taxon>Sphingomonas</taxon>
    </lineage>
</organism>
<dbReference type="Proteomes" id="UP000727456">
    <property type="component" value="Unassembled WGS sequence"/>
</dbReference>
<comment type="caution">
    <text evidence="1">The sequence shown here is derived from an EMBL/GenBank/DDBJ whole genome shotgun (WGS) entry which is preliminary data.</text>
</comment>
<protein>
    <submittedName>
        <fullName evidence="1">Uncharacterized protein</fullName>
    </submittedName>
</protein>
<proteinExistence type="predicted"/>
<sequence>MRDAQQLQQQCDDFNARYPVGQAVSMRHDAGDERVTKTRSKAEVLSGHAAVIWLEGVSGCYLLDRITPLVGQEAA</sequence>